<evidence type="ECO:0000313" key="3">
    <source>
        <dbReference type="Proteomes" id="UP000789396"/>
    </source>
</evidence>
<evidence type="ECO:0000313" key="2">
    <source>
        <dbReference type="EMBL" id="CAG8725371.1"/>
    </source>
</evidence>
<dbReference type="OrthoDB" id="2436099at2759"/>
<feature type="non-terminal residue" evidence="2">
    <location>
        <position position="137"/>
    </location>
</feature>
<feature type="compositionally biased region" description="Polar residues" evidence="1">
    <location>
        <begin position="67"/>
        <end position="85"/>
    </location>
</feature>
<dbReference type="AlphaFoldDB" id="A0A9N9NDP4"/>
<feature type="region of interest" description="Disordered" evidence="1">
    <location>
        <begin position="51"/>
        <end position="85"/>
    </location>
</feature>
<reference evidence="2" key="1">
    <citation type="submission" date="2021-06" db="EMBL/GenBank/DDBJ databases">
        <authorList>
            <person name="Kallberg Y."/>
            <person name="Tangrot J."/>
            <person name="Rosling A."/>
        </authorList>
    </citation>
    <scope>NUCLEOTIDE SEQUENCE</scope>
    <source>
        <strain evidence="2">IN212</strain>
    </source>
</reference>
<name>A0A9N9NDP4_9GLOM</name>
<gene>
    <name evidence="2" type="ORF">RFULGI_LOCUS11749</name>
</gene>
<dbReference type="Proteomes" id="UP000789396">
    <property type="component" value="Unassembled WGS sequence"/>
</dbReference>
<evidence type="ECO:0000256" key="1">
    <source>
        <dbReference type="SAM" id="MobiDB-lite"/>
    </source>
</evidence>
<keyword evidence="3" id="KW-1185">Reference proteome</keyword>
<accession>A0A9N9NDP4</accession>
<comment type="caution">
    <text evidence="2">The sequence shown here is derived from an EMBL/GenBank/DDBJ whole genome shotgun (WGS) entry which is preliminary data.</text>
</comment>
<organism evidence="2 3">
    <name type="scientific">Racocetra fulgida</name>
    <dbReference type="NCBI Taxonomy" id="60492"/>
    <lineage>
        <taxon>Eukaryota</taxon>
        <taxon>Fungi</taxon>
        <taxon>Fungi incertae sedis</taxon>
        <taxon>Mucoromycota</taxon>
        <taxon>Glomeromycotina</taxon>
        <taxon>Glomeromycetes</taxon>
        <taxon>Diversisporales</taxon>
        <taxon>Gigasporaceae</taxon>
        <taxon>Racocetra</taxon>
    </lineage>
</organism>
<dbReference type="EMBL" id="CAJVPZ010026344">
    <property type="protein sequence ID" value="CAG8725371.1"/>
    <property type="molecule type" value="Genomic_DNA"/>
</dbReference>
<proteinExistence type="predicted"/>
<sequence length="137" mass="16152">SNAHRDYELRLNQALQEAPDSKKLLVLQREWENGEYEDDWERYKDFKNDIKVNKQRNATSDNDREGNNSNISQEKTESTTVNNNELALQVASRITTLKMNNELEAYAKETIRDDGKRWTVCETDIRDVLTKWKQEKA</sequence>
<protein>
    <submittedName>
        <fullName evidence="2">8248_t:CDS:1</fullName>
    </submittedName>
</protein>